<dbReference type="SUPFAM" id="SSF52129">
    <property type="entry name" value="Caspase-like"/>
    <property type="match status" value="1"/>
</dbReference>
<dbReference type="SUPFAM" id="SSF69572">
    <property type="entry name" value="Activating enzymes of the ubiquitin-like proteins"/>
    <property type="match status" value="1"/>
</dbReference>
<evidence type="ECO:0000256" key="2">
    <source>
        <dbReference type="ARBA" id="ARBA00005673"/>
    </source>
</evidence>
<dbReference type="InterPro" id="IPR035985">
    <property type="entry name" value="Ubiquitin-activating_enz"/>
</dbReference>
<keyword evidence="3" id="KW-0436">Ligase</keyword>
<dbReference type="GO" id="GO:0006508">
    <property type="term" value="P:proteolysis"/>
    <property type="evidence" value="ECO:0007669"/>
    <property type="project" value="InterPro"/>
</dbReference>
<keyword evidence="5" id="KW-0645">Protease</keyword>
<dbReference type="InterPro" id="IPR011600">
    <property type="entry name" value="Pept_C14_caspase"/>
</dbReference>
<organism evidence="10 11">
    <name type="scientific">Rhizoctonia solani</name>
    <dbReference type="NCBI Taxonomy" id="456999"/>
    <lineage>
        <taxon>Eukaryota</taxon>
        <taxon>Fungi</taxon>
        <taxon>Dikarya</taxon>
        <taxon>Basidiomycota</taxon>
        <taxon>Agaricomycotina</taxon>
        <taxon>Agaricomycetes</taxon>
        <taxon>Cantharellales</taxon>
        <taxon>Ceratobasidiaceae</taxon>
        <taxon>Rhizoctonia</taxon>
    </lineage>
</organism>
<dbReference type="GO" id="GO:0005737">
    <property type="term" value="C:cytoplasm"/>
    <property type="evidence" value="ECO:0007669"/>
    <property type="project" value="TreeGrafter"/>
</dbReference>
<feature type="domain" description="Peptidase C14 caspase" evidence="7">
    <location>
        <begin position="817"/>
        <end position="1135"/>
    </location>
</feature>
<evidence type="ECO:0000256" key="4">
    <source>
        <dbReference type="ARBA" id="ARBA00022703"/>
    </source>
</evidence>
<feature type="compositionally biased region" description="Polar residues" evidence="6">
    <location>
        <begin position="626"/>
        <end position="635"/>
    </location>
</feature>
<evidence type="ECO:0000259" key="9">
    <source>
        <dbReference type="Pfam" id="PF10585"/>
    </source>
</evidence>
<name>A0A8H7H1E7_9AGAM</name>
<protein>
    <submittedName>
        <fullName evidence="10">Ubiquitin-activating enzyme active site</fullName>
    </submittedName>
</protein>
<dbReference type="Pfam" id="PF00899">
    <property type="entry name" value="ThiF"/>
    <property type="match status" value="1"/>
</dbReference>
<dbReference type="PANTHER" id="PTHR10953">
    <property type="entry name" value="UBIQUITIN-ACTIVATING ENZYME E1"/>
    <property type="match status" value="1"/>
</dbReference>
<dbReference type="Gene3D" id="3.40.50.1460">
    <property type="match status" value="1"/>
</dbReference>
<dbReference type="GO" id="GO:0031510">
    <property type="term" value="C:SUMO activating enzyme complex"/>
    <property type="evidence" value="ECO:0007669"/>
    <property type="project" value="TreeGrafter"/>
</dbReference>
<dbReference type="InterPro" id="IPR045886">
    <property type="entry name" value="ThiF/MoeB/HesA"/>
</dbReference>
<dbReference type="InterPro" id="IPR019572">
    <property type="entry name" value="UBA_E1_SCCH"/>
</dbReference>
<dbReference type="GO" id="GO:0006915">
    <property type="term" value="P:apoptotic process"/>
    <property type="evidence" value="ECO:0007669"/>
    <property type="project" value="UniProtKB-KW"/>
</dbReference>
<comment type="similarity">
    <text evidence="2">Belongs to the ubiquitin-activating E1 family.</text>
</comment>
<dbReference type="GO" id="GO:0016925">
    <property type="term" value="P:protein sumoylation"/>
    <property type="evidence" value="ECO:0007669"/>
    <property type="project" value="TreeGrafter"/>
</dbReference>
<dbReference type="Gene3D" id="1.10.10.2660">
    <property type="entry name" value="Ubiquitin-activating enzyme E1, SCCH domain"/>
    <property type="match status" value="1"/>
</dbReference>
<dbReference type="UniPathway" id="UPA00143"/>
<accession>A0A8H7H1E7</accession>
<reference evidence="10" key="1">
    <citation type="submission" date="2020-09" db="EMBL/GenBank/DDBJ databases">
        <title>Comparative genome analyses of four rice-infecting Rhizoctonia solani isolates reveal extensive enrichment of homogalacturonan modification genes.</title>
        <authorList>
            <person name="Lee D.-Y."/>
            <person name="Jeon J."/>
            <person name="Kim K.-T."/>
            <person name="Cheong K."/>
            <person name="Song H."/>
            <person name="Choi G."/>
            <person name="Ko J."/>
            <person name="Opiyo S.O."/>
            <person name="Zuo S."/>
            <person name="Madhav S."/>
            <person name="Lee Y.-H."/>
            <person name="Wang G.-L."/>
        </authorList>
    </citation>
    <scope>NUCLEOTIDE SEQUENCE</scope>
    <source>
        <strain evidence="10">AG1-IA YN-7</strain>
    </source>
</reference>
<dbReference type="InterPro" id="IPR000594">
    <property type="entry name" value="ThiF_NAD_FAD-bd"/>
</dbReference>
<evidence type="ECO:0000256" key="1">
    <source>
        <dbReference type="ARBA" id="ARBA00004906"/>
    </source>
</evidence>
<dbReference type="PANTHER" id="PTHR10953:SF5">
    <property type="entry name" value="SUMO-ACTIVATING ENZYME SUBUNIT 2"/>
    <property type="match status" value="1"/>
</dbReference>
<dbReference type="InterPro" id="IPR029030">
    <property type="entry name" value="Caspase-like_dom_sf"/>
</dbReference>
<feature type="domain" description="THIF-type NAD/FAD binding fold" evidence="8">
    <location>
        <begin position="9"/>
        <end position="430"/>
    </location>
</feature>
<keyword evidence="5" id="KW-0788">Thiol protease</keyword>
<evidence type="ECO:0000259" key="7">
    <source>
        <dbReference type="Pfam" id="PF00656"/>
    </source>
</evidence>
<dbReference type="Proteomes" id="UP000650582">
    <property type="component" value="Unassembled WGS sequence"/>
</dbReference>
<dbReference type="PROSITE" id="PS51257">
    <property type="entry name" value="PROKAR_LIPOPROTEIN"/>
    <property type="match status" value="1"/>
</dbReference>
<feature type="region of interest" description="Disordered" evidence="6">
    <location>
        <begin position="294"/>
        <end position="328"/>
    </location>
</feature>
<feature type="region of interest" description="Disordered" evidence="6">
    <location>
        <begin position="563"/>
        <end position="646"/>
    </location>
</feature>
<gene>
    <name evidence="10" type="ORF">RHS04_08267</name>
</gene>
<dbReference type="GO" id="GO:0004197">
    <property type="term" value="F:cysteine-type endopeptidase activity"/>
    <property type="evidence" value="ECO:0007669"/>
    <property type="project" value="InterPro"/>
</dbReference>
<dbReference type="GO" id="GO:0016567">
    <property type="term" value="P:protein ubiquitination"/>
    <property type="evidence" value="ECO:0007669"/>
    <property type="project" value="UniProtKB-UniPathway"/>
</dbReference>
<feature type="compositionally biased region" description="Basic and acidic residues" evidence="6">
    <location>
        <begin position="294"/>
        <end position="311"/>
    </location>
</feature>
<comment type="caution">
    <text evidence="10">The sequence shown here is derived from an EMBL/GenBank/DDBJ whole genome shotgun (WGS) entry which is preliminary data.</text>
</comment>
<evidence type="ECO:0000313" key="11">
    <source>
        <dbReference type="Proteomes" id="UP000650582"/>
    </source>
</evidence>
<dbReference type="Pfam" id="PF00656">
    <property type="entry name" value="Peptidase_C14"/>
    <property type="match status" value="1"/>
</dbReference>
<evidence type="ECO:0000256" key="5">
    <source>
        <dbReference type="ARBA" id="ARBA00022807"/>
    </source>
</evidence>
<proteinExistence type="inferred from homology"/>
<dbReference type="Gene3D" id="3.40.50.720">
    <property type="entry name" value="NAD(P)-binding Rossmann-like Domain"/>
    <property type="match status" value="1"/>
</dbReference>
<comment type="pathway">
    <text evidence="1">Protein modification; protein ubiquitination.</text>
</comment>
<keyword evidence="4" id="KW-0053">Apoptosis</keyword>
<evidence type="ECO:0000259" key="8">
    <source>
        <dbReference type="Pfam" id="PF00899"/>
    </source>
</evidence>
<feature type="domain" description="Ubiquitin-activating enzyme SCCH" evidence="9">
    <location>
        <begin position="330"/>
        <end position="395"/>
    </location>
</feature>
<dbReference type="EMBL" id="JACYCC010000218">
    <property type="protein sequence ID" value="KAF8671446.1"/>
    <property type="molecule type" value="Genomic_DNA"/>
</dbReference>
<dbReference type="Gene3D" id="3.10.290.20">
    <property type="entry name" value="Ubiquitin-like 2 activating enzyme e1b. Chain: B, domain 3"/>
    <property type="match status" value="1"/>
</dbReference>
<evidence type="ECO:0000256" key="3">
    <source>
        <dbReference type="ARBA" id="ARBA00022598"/>
    </source>
</evidence>
<evidence type="ECO:0000256" key="6">
    <source>
        <dbReference type="SAM" id="MobiDB-lite"/>
    </source>
</evidence>
<keyword evidence="5" id="KW-0378">Hydrolase</keyword>
<dbReference type="GO" id="GO:0019948">
    <property type="term" value="F:SUMO activating enzyme activity"/>
    <property type="evidence" value="ECO:0007669"/>
    <property type="project" value="TreeGrafter"/>
</dbReference>
<evidence type="ECO:0000313" key="10">
    <source>
        <dbReference type="EMBL" id="KAF8671446.1"/>
    </source>
</evidence>
<dbReference type="InterPro" id="IPR042063">
    <property type="entry name" value="Ubi_acti_E1_SCCH"/>
</dbReference>
<dbReference type="Pfam" id="PF10585">
    <property type="entry name" value="UBA_E1_SCCH"/>
    <property type="match status" value="1"/>
</dbReference>
<sequence length="1609" mass="177532">MSRSTHARAILGDELYGKLSSAKTLVVGAGGIGCELLKNLVLSGFGEITLLDLDTIDLSNLNRQFLFRKKDVKQSKALVAAATAQPFNPSVKIYPIHGNIKEPQFDVGWFKQFDIVMNALDNLDARRHVNKMCIAAGIPLIESGTAGYLGQVQPLMHHALHSPSETECFECVAKPVPKSFPLQKVKKSQWFEARQLFGEEEDEGELDRAVAAGENASEIATLKEEAQAFKTVRSLLRTPADTTDKAASAAFAKIYDQDIRRLLAMSDMWKYRVPPVPLDRSAILEGVFVDSRNEATSGKEDGPNAVREKEGPNNGGDNSAGAPAGAGLKDQKTLTLKETVELFDDSLRRLAARIPKEEIITFDKDDDDTLDFVTAGANLRAYAYGIEQKTRWEVKETAGNIIPAIATTNAIIAGLIVIQALNVLKSVLPNASAQTGGALANSAPKNVLIQTKPRAPLGVQNLCTPNPHCAVCRPVYVTVQCDTTKITLGDIVKGVLEVENPEEPREVSVFETGRILAEPDWDDNFERTLDSLNCGRGAIIMIADDAEEVVDLAVCLDGLPESHPSDSKPLILPSVIPPLPKRAPKPKEPTPEPPVATGSKRRVPDDEDEIQIIEPGAQNEAKDGSNRTSGPNATKRTPDDTSGLERTAKRLRLASSEVEEAMVDDDDEITILDLAGYEKLQQPVKGISYMPKPVNVPGLYLDWDLKCSTLGSGASSLQQKKPKQYRTWEAQVRHQVANFKECFGTTDLFTVNHIKLDTCLEASSRVGPLPGAPVPAPPLYKWMKLAVLMVYPTVHPRLVRFTRTEHIAHRTRIPTLYALLIGIDSYKNFTKLSGAVKDVESVSDFLRCDLAVPESRITKLTNEQATRSGIINAMELLSKNNKINRFDPVVIFYAGHGCEVNSPLADYKEKAQCLVPWDLGCLGADGQPVPPIPDYTLSALLNELAIAKGNNITVIFDSCHSASSTRGVRGILAKAVRPPSIQIPTNNYPIESTTEGPMSAKCRARALNAIDLPALTHETDKGIIQRVQRRRQWRIIITFVRSHLLFTRIKATPGCNPTSARASVQTLLKTTAPEPLGFSRSHVLLAACGHAQQAYECTECGSGFFTTALLQVLRSSWLRKLKYKRCFEEFPKLLTPSAQSPVCEGDTDGRVFFTVSALTIPTRHDSYTIRKLSEGYIMRLGDAQGVFPGSKYGIYEDHTIFNSLGSAYSPSSNVNSPLWGDFVAYPFTEEEPTLYPFYSLCKLDRNDRVPNWPRAKLLKLGSRGTSSLNVFVSNALKIVMDPGTFIHADHGMILVDSVDPSAPNTVILDIENEHSEYITIRLAGFPRPLYRCYPDRKRMRRILASMSQWWWHRSREPHDTFNTKIAAEITMYKLGDAGPSPLPLEKDNSVTVEASPTALYALRVKSHFPRKLYAYLFYFSTVGQSIRPLYLGVYGSHYIDPTLEPYGELTCGYINDDMIPGALSFSLTPDDGYFQLFLTTAPGDFDSLAQASPFLEPQTYCDMAPIITYQYGDGLESRKHHSSGFNTSEPVTLPPIPSAAFDGHSAEILTTQTFDVSMFERQKVGMQRSLERSERDVLSPGEMAELFAERGNYMEVSRWGVVSLKVKCR</sequence>